<accession>A0A561Q2Q1</accession>
<dbReference type="PANTHER" id="PTHR34978">
    <property type="entry name" value="POSSIBLE SENSOR-TRANSDUCER PROTEIN BLAR"/>
    <property type="match status" value="1"/>
</dbReference>
<dbReference type="PROSITE" id="PS52015">
    <property type="entry name" value="TONB_CTD"/>
    <property type="match status" value="1"/>
</dbReference>
<keyword evidence="1" id="KW-0472">Membrane</keyword>
<keyword evidence="4" id="KW-1185">Reference proteome</keyword>
<dbReference type="EMBL" id="VIWO01000001">
    <property type="protein sequence ID" value="TWF44648.1"/>
    <property type="molecule type" value="Genomic_DNA"/>
</dbReference>
<keyword evidence="1" id="KW-0812">Transmembrane</keyword>
<evidence type="ECO:0000256" key="1">
    <source>
        <dbReference type="SAM" id="Phobius"/>
    </source>
</evidence>
<dbReference type="Gene3D" id="3.30.1150.10">
    <property type="match status" value="1"/>
</dbReference>
<dbReference type="AlphaFoldDB" id="A0A561Q2Q1"/>
<proteinExistence type="predicted"/>
<dbReference type="CDD" id="cd07341">
    <property type="entry name" value="M56_BlaR1_MecR1_like"/>
    <property type="match status" value="1"/>
</dbReference>
<dbReference type="InterPro" id="IPR008756">
    <property type="entry name" value="Peptidase_M56"/>
</dbReference>
<comment type="caution">
    <text evidence="3">The sequence shown here is derived from an EMBL/GenBank/DDBJ whole genome shotgun (WGS) entry which is preliminary data.</text>
</comment>
<feature type="transmembrane region" description="Helical" evidence="1">
    <location>
        <begin position="281"/>
        <end position="300"/>
    </location>
</feature>
<sequence>MPTLFLYLLQASGAIALFYLLYISCFRRETFYRYNRILLLSTFVFSALLPLLPVPAMHWSKVVTPEPGNAQVYFADHLHNASAQTAIVTVTHWWDPLLAHGTTMLLAIYAAVALSLAIIHGLQLLKINRLAKFGDVYYRNRIRYVHIEKLAAPFSFLNTIFIDHNAYEHTEFKHILQHEEAHVKQYHSVDMLLSAFYCCLFWINPFAWLCKKALQLNLEFLADDAVVTSSLAPVDYQYSLLRLGTPRTPVAIVSHFSKSFIKNRILMMNKTQSPRLRTWRYLLLLPVLALTAGLLSATTLSSKNDVATNKYVAIKNGITYVVVTPLTSDDDLAGIKNTLEAKGMTVTLNKLKRNSDGKISVIDINVKDRFGSLSERSDDNPIHTFFLCFNEKEISVGPYPPKNCPQNLLEVAEKESDGQLKGFTSDTTYVSRFPGGKDAYRKFLAKNIRYPKVCRDNNIVGLVTSQYKIQPDGKVTNVEVLMSPSPAMGEEIKRVLGTLPDFNPAKNKNVITVTTSIAFNLQGDTPEKSKNVSHLEEADIVVIGYK</sequence>
<dbReference type="Proteomes" id="UP000320811">
    <property type="component" value="Unassembled WGS sequence"/>
</dbReference>
<evidence type="ECO:0000313" key="3">
    <source>
        <dbReference type="EMBL" id="TWF44648.1"/>
    </source>
</evidence>
<dbReference type="GO" id="GO:0055085">
    <property type="term" value="P:transmembrane transport"/>
    <property type="evidence" value="ECO:0007669"/>
    <property type="project" value="InterPro"/>
</dbReference>
<reference evidence="3 4" key="1">
    <citation type="submission" date="2019-06" db="EMBL/GenBank/DDBJ databases">
        <title>Sorghum-associated microbial communities from plants grown in Nebraska, USA.</title>
        <authorList>
            <person name="Schachtman D."/>
        </authorList>
    </citation>
    <scope>NUCLEOTIDE SEQUENCE [LARGE SCALE GENOMIC DNA]</scope>
    <source>
        <strain evidence="3 4">1209</strain>
    </source>
</reference>
<dbReference type="InterPro" id="IPR037682">
    <property type="entry name" value="TonB_C"/>
</dbReference>
<feature type="transmembrane region" description="Helical" evidence="1">
    <location>
        <begin position="97"/>
        <end position="119"/>
    </location>
</feature>
<dbReference type="OrthoDB" id="1522859at2"/>
<feature type="transmembrane region" description="Helical" evidence="1">
    <location>
        <begin position="6"/>
        <end position="25"/>
    </location>
</feature>
<dbReference type="PANTHER" id="PTHR34978:SF3">
    <property type="entry name" value="SLR0241 PROTEIN"/>
    <property type="match status" value="1"/>
</dbReference>
<dbReference type="InterPro" id="IPR052173">
    <property type="entry name" value="Beta-lactam_resp_regulator"/>
</dbReference>
<feature type="domain" description="TonB C-terminal" evidence="2">
    <location>
        <begin position="435"/>
        <end position="528"/>
    </location>
</feature>
<gene>
    <name evidence="3" type="ORF">FHW36_101568</name>
</gene>
<organism evidence="3 4">
    <name type="scientific">Chitinophaga polysaccharea</name>
    <dbReference type="NCBI Taxonomy" id="1293035"/>
    <lineage>
        <taxon>Bacteria</taxon>
        <taxon>Pseudomonadati</taxon>
        <taxon>Bacteroidota</taxon>
        <taxon>Chitinophagia</taxon>
        <taxon>Chitinophagales</taxon>
        <taxon>Chitinophagaceae</taxon>
        <taxon>Chitinophaga</taxon>
    </lineage>
</organism>
<evidence type="ECO:0000313" key="4">
    <source>
        <dbReference type="Proteomes" id="UP000320811"/>
    </source>
</evidence>
<dbReference type="Pfam" id="PF05569">
    <property type="entry name" value="Peptidase_M56"/>
    <property type="match status" value="1"/>
</dbReference>
<protein>
    <submittedName>
        <fullName evidence="3">Beta-lactamase regulating signal transducer with metallopeptidase domain</fullName>
    </submittedName>
</protein>
<keyword evidence="1" id="KW-1133">Transmembrane helix</keyword>
<dbReference type="Pfam" id="PF03544">
    <property type="entry name" value="TonB_C"/>
    <property type="match status" value="1"/>
</dbReference>
<feature type="transmembrane region" description="Helical" evidence="1">
    <location>
        <begin position="37"/>
        <end position="56"/>
    </location>
</feature>
<dbReference type="RefSeq" id="WP_145661881.1">
    <property type="nucleotide sequence ID" value="NZ_VIWO01000001.1"/>
</dbReference>
<evidence type="ECO:0000259" key="2">
    <source>
        <dbReference type="PROSITE" id="PS52015"/>
    </source>
</evidence>
<dbReference type="SUPFAM" id="SSF74653">
    <property type="entry name" value="TolA/TonB C-terminal domain"/>
    <property type="match status" value="1"/>
</dbReference>
<name>A0A561Q2Q1_9BACT</name>